<feature type="compositionally biased region" description="Polar residues" evidence="1">
    <location>
        <begin position="1"/>
        <end position="14"/>
    </location>
</feature>
<dbReference type="GO" id="GO:0016020">
    <property type="term" value="C:membrane"/>
    <property type="evidence" value="ECO:0007669"/>
    <property type="project" value="TreeGrafter"/>
</dbReference>
<accession>A0A1C7ME92</accession>
<reference evidence="2 3" key="1">
    <citation type="submission" date="2016-03" db="EMBL/GenBank/DDBJ databases">
        <title>Whole genome sequencing of Grifola frondosa 9006-11.</title>
        <authorList>
            <person name="Min B."/>
            <person name="Park H."/>
            <person name="Kim J.-G."/>
            <person name="Cho H."/>
            <person name="Oh Y.-L."/>
            <person name="Kong W.-S."/>
            <person name="Choi I.-G."/>
        </authorList>
    </citation>
    <scope>NUCLEOTIDE SEQUENCE [LARGE SCALE GENOMIC DNA]</scope>
    <source>
        <strain evidence="2 3">9006-11</strain>
    </source>
</reference>
<dbReference type="GO" id="GO:0000138">
    <property type="term" value="C:Golgi trans cisterna"/>
    <property type="evidence" value="ECO:0007669"/>
    <property type="project" value="TreeGrafter"/>
</dbReference>
<name>A0A1C7ME92_GRIFR</name>
<keyword evidence="3" id="KW-1185">Reference proteome</keyword>
<sequence length="186" mass="20179">MSPTPTENPISTAGPTAISEKARGKMRVGRSMSGDMTASLEHIAAAGLVTSWQQGLPLDPIMLAISELLPKVQGLQASLNTPSANTAIIDLLRSASLEQTLPKPPPLAPRRFMWSDASIVWLTSLIWGEIYVRGMTPLGIWNSTTVRLFYVKHAQSQQRQITEAVTNVMGGLLGRSESSQSLSRRQ</sequence>
<dbReference type="Proteomes" id="UP000092993">
    <property type="component" value="Unassembled WGS sequence"/>
</dbReference>
<dbReference type="OrthoDB" id="432953at2759"/>
<evidence type="ECO:0000313" key="3">
    <source>
        <dbReference type="Proteomes" id="UP000092993"/>
    </source>
</evidence>
<feature type="region of interest" description="Disordered" evidence="1">
    <location>
        <begin position="1"/>
        <end position="24"/>
    </location>
</feature>
<dbReference type="InterPro" id="IPR026705">
    <property type="entry name" value="Hid-1/Ecm30"/>
</dbReference>
<protein>
    <submittedName>
        <fullName evidence="2">Uncharacterized protein</fullName>
    </submittedName>
</protein>
<dbReference type="Pfam" id="PF12722">
    <property type="entry name" value="Hid1"/>
    <property type="match status" value="1"/>
</dbReference>
<dbReference type="PANTHER" id="PTHR21575">
    <property type="entry name" value="PROTEIN HID1"/>
    <property type="match status" value="1"/>
</dbReference>
<dbReference type="OMA" id="APRRFMW"/>
<proteinExistence type="predicted"/>
<dbReference type="EMBL" id="LUGG01000004">
    <property type="protein sequence ID" value="OBZ75142.1"/>
    <property type="molecule type" value="Genomic_DNA"/>
</dbReference>
<dbReference type="GO" id="GO:0005797">
    <property type="term" value="C:Golgi medial cisterna"/>
    <property type="evidence" value="ECO:0007669"/>
    <property type="project" value="TreeGrafter"/>
</dbReference>
<dbReference type="PANTHER" id="PTHR21575:SF12">
    <property type="entry name" value="PROTEIN HID1"/>
    <property type="match status" value="1"/>
</dbReference>
<organism evidence="2 3">
    <name type="scientific">Grifola frondosa</name>
    <name type="common">Maitake</name>
    <name type="synonym">Polyporus frondosus</name>
    <dbReference type="NCBI Taxonomy" id="5627"/>
    <lineage>
        <taxon>Eukaryota</taxon>
        <taxon>Fungi</taxon>
        <taxon>Dikarya</taxon>
        <taxon>Basidiomycota</taxon>
        <taxon>Agaricomycotina</taxon>
        <taxon>Agaricomycetes</taxon>
        <taxon>Polyporales</taxon>
        <taxon>Grifolaceae</taxon>
        <taxon>Grifola</taxon>
    </lineage>
</organism>
<evidence type="ECO:0000256" key="1">
    <source>
        <dbReference type="SAM" id="MobiDB-lite"/>
    </source>
</evidence>
<dbReference type="AlphaFoldDB" id="A0A1C7ME92"/>
<comment type="caution">
    <text evidence="2">The sequence shown here is derived from an EMBL/GenBank/DDBJ whole genome shotgun (WGS) entry which is preliminary data.</text>
</comment>
<dbReference type="STRING" id="5627.A0A1C7ME92"/>
<evidence type="ECO:0000313" key="2">
    <source>
        <dbReference type="EMBL" id="OBZ75142.1"/>
    </source>
</evidence>
<gene>
    <name evidence="2" type="ORF">A0H81_04548</name>
</gene>